<name>A0A8B6C7X5_MYTGA</name>
<dbReference type="Proteomes" id="UP000596742">
    <property type="component" value="Unassembled WGS sequence"/>
</dbReference>
<gene>
    <name evidence="4" type="ORF">MGAL_10B003032</name>
</gene>
<evidence type="ECO:0000256" key="2">
    <source>
        <dbReference type="ARBA" id="ARBA00022840"/>
    </source>
</evidence>
<keyword evidence="5" id="KW-1185">Reference proteome</keyword>
<dbReference type="Pfam" id="PF09336">
    <property type="entry name" value="Vps4_C"/>
    <property type="match status" value="1"/>
</dbReference>
<sequence length="62" mass="7286">MMSFRRRISGLTPEQVRNIPKEELEVPPNMDDFELAIKKVNKSVSAQDLEKYQNWMKEFGSV</sequence>
<evidence type="ECO:0000313" key="4">
    <source>
        <dbReference type="EMBL" id="VDI01342.1"/>
    </source>
</evidence>
<dbReference type="Gene3D" id="1.10.8.60">
    <property type="match status" value="1"/>
</dbReference>
<dbReference type="InterPro" id="IPR015415">
    <property type="entry name" value="Spast_Vps4_C"/>
</dbReference>
<accession>A0A8B6C7X5</accession>
<keyword evidence="1" id="KW-0547">Nucleotide-binding</keyword>
<evidence type="ECO:0000313" key="5">
    <source>
        <dbReference type="Proteomes" id="UP000596742"/>
    </source>
</evidence>
<evidence type="ECO:0000259" key="3">
    <source>
        <dbReference type="Pfam" id="PF09336"/>
    </source>
</evidence>
<keyword evidence="2" id="KW-0067">ATP-binding</keyword>
<comment type="caution">
    <text evidence="4">The sequence shown here is derived from an EMBL/GenBank/DDBJ whole genome shotgun (WGS) entry which is preliminary data.</text>
</comment>
<feature type="domain" description="Spastin/Vps4 C-terminal" evidence="3">
    <location>
        <begin position="16"/>
        <end position="60"/>
    </location>
</feature>
<protein>
    <recommendedName>
        <fullName evidence="3">Spastin/Vps4 C-terminal domain-containing protein</fullName>
    </recommendedName>
</protein>
<dbReference type="OrthoDB" id="6141442at2759"/>
<reference evidence="4" key="1">
    <citation type="submission" date="2018-11" db="EMBL/GenBank/DDBJ databases">
        <authorList>
            <person name="Alioto T."/>
            <person name="Alioto T."/>
        </authorList>
    </citation>
    <scope>NUCLEOTIDE SEQUENCE</scope>
</reference>
<dbReference type="AlphaFoldDB" id="A0A8B6C7X5"/>
<dbReference type="GO" id="GO:0005524">
    <property type="term" value="F:ATP binding"/>
    <property type="evidence" value="ECO:0007669"/>
    <property type="project" value="UniProtKB-KW"/>
</dbReference>
<organism evidence="4 5">
    <name type="scientific">Mytilus galloprovincialis</name>
    <name type="common">Mediterranean mussel</name>
    <dbReference type="NCBI Taxonomy" id="29158"/>
    <lineage>
        <taxon>Eukaryota</taxon>
        <taxon>Metazoa</taxon>
        <taxon>Spiralia</taxon>
        <taxon>Lophotrochozoa</taxon>
        <taxon>Mollusca</taxon>
        <taxon>Bivalvia</taxon>
        <taxon>Autobranchia</taxon>
        <taxon>Pteriomorphia</taxon>
        <taxon>Mytilida</taxon>
        <taxon>Mytiloidea</taxon>
        <taxon>Mytilidae</taxon>
        <taxon>Mytilinae</taxon>
        <taxon>Mytilus</taxon>
    </lineage>
</organism>
<dbReference type="EMBL" id="UYJE01001349">
    <property type="protein sequence ID" value="VDI01342.1"/>
    <property type="molecule type" value="Genomic_DNA"/>
</dbReference>
<proteinExistence type="predicted"/>
<evidence type="ECO:0000256" key="1">
    <source>
        <dbReference type="ARBA" id="ARBA00022741"/>
    </source>
</evidence>